<keyword evidence="3" id="KW-0153">Cholesterol metabolism</keyword>
<keyword evidence="4" id="KW-0285">Flavoprotein</keyword>
<evidence type="ECO:0000256" key="1">
    <source>
        <dbReference type="ARBA" id="ARBA00001974"/>
    </source>
</evidence>
<evidence type="ECO:0000256" key="4">
    <source>
        <dbReference type="ARBA" id="ARBA00022630"/>
    </source>
</evidence>
<evidence type="ECO:0000256" key="8">
    <source>
        <dbReference type="ARBA" id="ARBA00023166"/>
    </source>
</evidence>
<dbReference type="GO" id="GO:0050660">
    <property type="term" value="F:flavin adenine dinucleotide binding"/>
    <property type="evidence" value="ECO:0007669"/>
    <property type="project" value="InterPro"/>
</dbReference>
<evidence type="ECO:0000259" key="18">
    <source>
        <dbReference type="Pfam" id="PF05199"/>
    </source>
</evidence>
<keyword evidence="9" id="KW-0753">Steroid metabolism</keyword>
<evidence type="ECO:0000259" key="16">
    <source>
        <dbReference type="Pfam" id="PF00732"/>
    </source>
</evidence>
<dbReference type="Pfam" id="PF05199">
    <property type="entry name" value="GMC_oxred_C"/>
    <property type="match status" value="1"/>
</dbReference>
<comment type="similarity">
    <text evidence="2">Belongs to the GMC oxidoreductase family.</text>
</comment>
<comment type="caution">
    <text evidence="19">The sequence shown here is derived from an EMBL/GenBank/DDBJ whole genome shotgun (WGS) entry which is preliminary data.</text>
</comment>
<dbReference type="PANTHER" id="PTHR47470">
    <property type="entry name" value="CHOLESTEROL OXIDASE"/>
    <property type="match status" value="1"/>
</dbReference>
<evidence type="ECO:0000256" key="13">
    <source>
        <dbReference type="ARBA" id="ARBA00049723"/>
    </source>
</evidence>
<evidence type="ECO:0000256" key="5">
    <source>
        <dbReference type="ARBA" id="ARBA00022827"/>
    </source>
</evidence>
<keyword evidence="5" id="KW-0274">FAD</keyword>
<keyword evidence="6" id="KW-0560">Oxidoreductase</keyword>
<dbReference type="AlphaFoldDB" id="A0A2N6K6R8"/>
<dbReference type="InterPro" id="IPR003953">
    <property type="entry name" value="FAD-dep_OxRdtase_2_FAD-bd"/>
</dbReference>
<accession>A0A2N6K6R8</accession>
<comment type="cofactor">
    <cofactor evidence="1">
        <name>FAD</name>
        <dbReference type="ChEBI" id="CHEBI:57692"/>
    </cofactor>
</comment>
<dbReference type="EC" id="1.1.3.6" evidence="13"/>
<evidence type="ECO:0000313" key="19">
    <source>
        <dbReference type="EMBL" id="PLZ92652.1"/>
    </source>
</evidence>
<dbReference type="Pfam" id="PF00890">
    <property type="entry name" value="FAD_binding_2"/>
    <property type="match status" value="1"/>
</dbReference>
<dbReference type="GO" id="GO:0016995">
    <property type="term" value="F:cholesterol oxidase activity"/>
    <property type="evidence" value="ECO:0007669"/>
    <property type="project" value="UniProtKB-EC"/>
</dbReference>
<sequence>MLHYKFNCRSLLQATMFSIGLAAPLYYSYYTYANASDELVDAIVIGSGFGGAVAALRLGEAGIETIVLERGLAWPITSAQDTFATYRKPDGRSTWLSPKTIMFEPVPIDIYTGVLERKDEYGISVLCGAGVGGGSLVYNGVTYQPPHKLFYQSLPRAISYEEMDKIYYPRVRAILQPSVIPEDILASSFYQSPRVFMEQASRAGLPNHLLDIALDWDIVRQEINGTKVASTIIGEIWYGINSGSKKSLDQNYLPRAEATGYVKILPLHIVTLITEAPSNSGYRFRVLSNQINDSGEVIRRKSFACRYLFMAAGSMGTSALLVKSKALGTLPRLNSNIGLFWGDNGDASGNRTGMPPNNPGEGGPAVAVIEHYDNPISPTALVTTPIWNAPEGTLPSLSMGIPPAVGKFSYEAATDSVRLFWPSEFLEVQKVKQAAEFTYSLLDRANTTSSSQPTTMVTPGLTAHPLGGAVLGKACDFYGRVLGYRGLYVVDGALIAGSAGCTNPSFTIAALAERCMDKFLTEIPERRFQNTPIQVKRNL</sequence>
<dbReference type="GO" id="GO:0004769">
    <property type="term" value="F:steroid Delta-isomerase activity"/>
    <property type="evidence" value="ECO:0007669"/>
    <property type="project" value="UniProtKB-EC"/>
</dbReference>
<keyword evidence="20" id="KW-1185">Reference proteome</keyword>
<evidence type="ECO:0000259" key="17">
    <source>
        <dbReference type="Pfam" id="PF00890"/>
    </source>
</evidence>
<dbReference type="SUPFAM" id="SSF51905">
    <property type="entry name" value="FAD/NAD(P)-binding domain"/>
    <property type="match status" value="1"/>
</dbReference>
<evidence type="ECO:0000256" key="2">
    <source>
        <dbReference type="ARBA" id="ARBA00010790"/>
    </source>
</evidence>
<feature type="domain" description="Glucose-methanol-choline oxidoreductase C-terminal" evidence="18">
    <location>
        <begin position="461"/>
        <end position="512"/>
    </location>
</feature>
<dbReference type="EC" id="5.3.3.1" evidence="11"/>
<evidence type="ECO:0000256" key="12">
    <source>
        <dbReference type="ARBA" id="ARBA00049645"/>
    </source>
</evidence>
<comment type="pathway">
    <text evidence="12">Steroid metabolism; cholesterol degradation.</text>
</comment>
<proteinExistence type="inferred from homology"/>
<gene>
    <name evidence="19" type="ORF">CEN44_05270</name>
</gene>
<evidence type="ECO:0000256" key="14">
    <source>
        <dbReference type="ARBA" id="ARBA00049744"/>
    </source>
</evidence>
<feature type="domain" description="Glucose-methanol-choline oxidoreductase N-terminal" evidence="16">
    <location>
        <begin position="77"/>
        <end position="324"/>
    </location>
</feature>
<dbReference type="EMBL" id="NRQW01000109">
    <property type="protein sequence ID" value="PLZ92652.1"/>
    <property type="molecule type" value="Genomic_DNA"/>
</dbReference>
<evidence type="ECO:0000256" key="3">
    <source>
        <dbReference type="ARBA" id="ARBA00022548"/>
    </source>
</evidence>
<dbReference type="InterPro" id="IPR052542">
    <property type="entry name" value="Cholesterol_Oxidase"/>
</dbReference>
<protein>
    <recommendedName>
        <fullName evidence="14">Cholesterol oxidase</fullName>
        <ecNumber evidence="13">1.1.3.6</ecNumber>
        <ecNumber evidence="11">5.3.3.1</ecNumber>
    </recommendedName>
    <alternativeName>
        <fullName evidence="15">Cholesterol isomerase</fullName>
    </alternativeName>
</protein>
<evidence type="ECO:0000256" key="10">
    <source>
        <dbReference type="ARBA" id="ARBA00023235"/>
    </source>
</evidence>
<name>A0A2N6K6R8_FISMU</name>
<dbReference type="PANTHER" id="PTHR47470:SF1">
    <property type="entry name" value="FAD-DEPENDENT OXIDOREDUCTASE 2 FAD BINDING DOMAIN-CONTAINING PROTEIN"/>
    <property type="match status" value="1"/>
</dbReference>
<evidence type="ECO:0000256" key="9">
    <source>
        <dbReference type="ARBA" id="ARBA00023221"/>
    </source>
</evidence>
<feature type="domain" description="FAD-dependent oxidoreductase 2 FAD-binding" evidence="17">
    <location>
        <begin position="41"/>
        <end position="71"/>
    </location>
</feature>
<keyword evidence="10" id="KW-0413">Isomerase</keyword>
<dbReference type="InterPro" id="IPR007867">
    <property type="entry name" value="GMC_OxRtase_C"/>
</dbReference>
<dbReference type="Gene3D" id="3.30.410.10">
    <property type="entry name" value="Cholesterol Oxidase, domain 2"/>
    <property type="match status" value="1"/>
</dbReference>
<dbReference type="Gene3D" id="3.50.50.60">
    <property type="entry name" value="FAD/NAD(P)-binding domain"/>
    <property type="match status" value="1"/>
</dbReference>
<organism evidence="19 20">
    <name type="scientific">Fischerella muscicola CCMEE 5323</name>
    <dbReference type="NCBI Taxonomy" id="2019572"/>
    <lineage>
        <taxon>Bacteria</taxon>
        <taxon>Bacillati</taxon>
        <taxon>Cyanobacteriota</taxon>
        <taxon>Cyanophyceae</taxon>
        <taxon>Nostocales</taxon>
        <taxon>Hapalosiphonaceae</taxon>
        <taxon>Fischerella</taxon>
    </lineage>
</organism>
<dbReference type="SUPFAM" id="SSF54373">
    <property type="entry name" value="FAD-linked reductases, C-terminal domain"/>
    <property type="match status" value="1"/>
</dbReference>
<reference evidence="19 20" key="1">
    <citation type="submission" date="2017-08" db="EMBL/GenBank/DDBJ databases">
        <title>Genomes of Fischerella (Mastigocladus) sp. strains.</title>
        <authorList>
            <person name="Miller S.R."/>
        </authorList>
    </citation>
    <scope>NUCLEOTIDE SEQUENCE [LARGE SCALE GENOMIC DNA]</scope>
    <source>
        <strain evidence="19 20">CCMEE 5323</strain>
    </source>
</reference>
<dbReference type="Proteomes" id="UP000235036">
    <property type="component" value="Unassembled WGS sequence"/>
</dbReference>
<keyword evidence="7" id="KW-0443">Lipid metabolism</keyword>
<evidence type="ECO:0000256" key="11">
    <source>
        <dbReference type="ARBA" id="ARBA00038856"/>
    </source>
</evidence>
<evidence type="ECO:0000256" key="7">
    <source>
        <dbReference type="ARBA" id="ARBA00023098"/>
    </source>
</evidence>
<evidence type="ECO:0000256" key="15">
    <source>
        <dbReference type="ARBA" id="ARBA00049778"/>
    </source>
</evidence>
<evidence type="ECO:0000256" key="6">
    <source>
        <dbReference type="ARBA" id="ARBA00023002"/>
    </source>
</evidence>
<dbReference type="Pfam" id="PF00732">
    <property type="entry name" value="GMC_oxred_N"/>
    <property type="match status" value="1"/>
</dbReference>
<dbReference type="InterPro" id="IPR000172">
    <property type="entry name" value="GMC_OxRdtase_N"/>
</dbReference>
<dbReference type="GO" id="GO:0008203">
    <property type="term" value="P:cholesterol metabolic process"/>
    <property type="evidence" value="ECO:0007669"/>
    <property type="project" value="UniProtKB-KW"/>
</dbReference>
<evidence type="ECO:0000313" key="20">
    <source>
        <dbReference type="Proteomes" id="UP000235036"/>
    </source>
</evidence>
<dbReference type="RefSeq" id="WP_016869951.1">
    <property type="nucleotide sequence ID" value="NZ_CAWNVR010000151.1"/>
</dbReference>
<keyword evidence="8" id="KW-1207">Sterol metabolism</keyword>
<dbReference type="InterPro" id="IPR036188">
    <property type="entry name" value="FAD/NAD-bd_sf"/>
</dbReference>